<keyword evidence="1" id="KW-0472">Membrane</keyword>
<dbReference type="PANTHER" id="PTHR46263">
    <property type="entry name" value="ARMADILLO REPEAT-CONTAINING PROTEIN 7"/>
    <property type="match status" value="1"/>
</dbReference>
<reference evidence="2 3" key="1">
    <citation type="submission" date="2024-01" db="EMBL/GenBank/DDBJ databases">
        <title>The genomes of 5 underutilized Papilionoideae crops provide insights into root nodulation and disease resistance.</title>
        <authorList>
            <person name="Yuan L."/>
        </authorList>
    </citation>
    <scope>NUCLEOTIDE SEQUENCE [LARGE SCALE GENOMIC DNA]</scope>
    <source>
        <strain evidence="2">LY-2023</strain>
        <tissue evidence="2">Leaf</tissue>
    </source>
</reference>
<evidence type="ECO:0000256" key="1">
    <source>
        <dbReference type="SAM" id="Phobius"/>
    </source>
</evidence>
<dbReference type="InterPro" id="IPR042462">
    <property type="entry name" value="ARMC7"/>
</dbReference>
<evidence type="ECO:0000313" key="3">
    <source>
        <dbReference type="Proteomes" id="UP001359559"/>
    </source>
</evidence>
<protein>
    <submittedName>
        <fullName evidence="2">Uncharacterized protein</fullName>
    </submittedName>
</protein>
<dbReference type="AlphaFoldDB" id="A0AAN9Q1A5"/>
<feature type="transmembrane region" description="Helical" evidence="1">
    <location>
        <begin position="16"/>
        <end position="36"/>
    </location>
</feature>
<comment type="caution">
    <text evidence="2">The sequence shown here is derived from an EMBL/GenBank/DDBJ whole genome shotgun (WGS) entry which is preliminary data.</text>
</comment>
<keyword evidence="1" id="KW-1133">Transmembrane helix</keyword>
<dbReference type="Proteomes" id="UP001359559">
    <property type="component" value="Unassembled WGS sequence"/>
</dbReference>
<keyword evidence="1" id="KW-0812">Transmembrane</keyword>
<organism evidence="2 3">
    <name type="scientific">Clitoria ternatea</name>
    <name type="common">Butterfly pea</name>
    <dbReference type="NCBI Taxonomy" id="43366"/>
    <lineage>
        <taxon>Eukaryota</taxon>
        <taxon>Viridiplantae</taxon>
        <taxon>Streptophyta</taxon>
        <taxon>Embryophyta</taxon>
        <taxon>Tracheophyta</taxon>
        <taxon>Spermatophyta</taxon>
        <taxon>Magnoliopsida</taxon>
        <taxon>eudicotyledons</taxon>
        <taxon>Gunneridae</taxon>
        <taxon>Pentapetalae</taxon>
        <taxon>rosids</taxon>
        <taxon>fabids</taxon>
        <taxon>Fabales</taxon>
        <taxon>Fabaceae</taxon>
        <taxon>Papilionoideae</taxon>
        <taxon>50 kb inversion clade</taxon>
        <taxon>NPAAA clade</taxon>
        <taxon>indigoferoid/millettioid clade</taxon>
        <taxon>Phaseoleae</taxon>
        <taxon>Clitoria</taxon>
    </lineage>
</organism>
<name>A0AAN9Q1A5_CLITE</name>
<dbReference type="EMBL" id="JAYKXN010000001">
    <property type="protein sequence ID" value="KAK7317374.1"/>
    <property type="molecule type" value="Genomic_DNA"/>
</dbReference>
<proteinExistence type="predicted"/>
<dbReference type="PANTHER" id="PTHR46263:SF1">
    <property type="entry name" value="ARMADILLO REPEAT-CONTAINING PROTEIN 7"/>
    <property type="match status" value="1"/>
</dbReference>
<keyword evidence="3" id="KW-1185">Reference proteome</keyword>
<sequence length="127" mass="14163">MLRFCSFLLYSRSRSSSLSTGTVAVAVTILSLVVSLHKTVRFARVVLTPERLVWAIGRGKVTTPAQAQEVNYALKALYYVCNGSNKEKILKPEVVDLIKRYVVAEEVSVSFSNLAKAFLDKHLSRNQ</sequence>
<evidence type="ECO:0000313" key="2">
    <source>
        <dbReference type="EMBL" id="KAK7317374.1"/>
    </source>
</evidence>
<gene>
    <name evidence="2" type="ORF">RJT34_01536</name>
</gene>
<accession>A0AAN9Q1A5</accession>